<dbReference type="Gene3D" id="3.30.950.10">
    <property type="entry name" value="Methyltransferase, Cobalt-precorrin-4 Transmethylase, Domain 2"/>
    <property type="match status" value="1"/>
</dbReference>
<keyword evidence="4 10" id="KW-0489">Methyltransferase</keyword>
<evidence type="ECO:0000259" key="11">
    <source>
        <dbReference type="Pfam" id="PF00590"/>
    </source>
</evidence>
<dbReference type="EMBL" id="BKAG01000049">
    <property type="protein sequence ID" value="GEP45445.1"/>
    <property type="molecule type" value="Genomic_DNA"/>
</dbReference>
<dbReference type="PANTHER" id="PTHR45790:SF3">
    <property type="entry name" value="S-ADENOSYL-L-METHIONINE-DEPENDENT UROPORPHYRINOGEN III METHYLTRANSFERASE, CHLOROPLASTIC"/>
    <property type="match status" value="1"/>
</dbReference>
<dbReference type="GO" id="GO:0004852">
    <property type="term" value="F:uroporphyrinogen-III synthase activity"/>
    <property type="evidence" value="ECO:0007669"/>
    <property type="project" value="InterPro"/>
</dbReference>
<protein>
    <recommendedName>
        <fullName evidence="2">uroporphyrinogen-III C-methyltransferase</fullName>
        <ecNumber evidence="2">2.1.1.107</ecNumber>
    </recommendedName>
</protein>
<dbReference type="InterPro" id="IPR035996">
    <property type="entry name" value="4pyrrol_Methylase_sf"/>
</dbReference>
<dbReference type="InterPro" id="IPR014776">
    <property type="entry name" value="4pyrrole_Mease_sub2"/>
</dbReference>
<dbReference type="PROSITE" id="PS00840">
    <property type="entry name" value="SUMT_2"/>
    <property type="match status" value="1"/>
</dbReference>
<evidence type="ECO:0000256" key="6">
    <source>
        <dbReference type="ARBA" id="ARBA00022691"/>
    </source>
</evidence>
<feature type="domain" description="Tetrapyrrole biosynthesis uroporphyrinogen III synthase" evidence="12">
    <location>
        <begin position="276"/>
        <end position="502"/>
    </location>
</feature>
<dbReference type="Gene3D" id="3.40.50.10090">
    <property type="match status" value="2"/>
</dbReference>
<organism evidence="13 14">
    <name type="scientific">Brevifollis gellanilyticus</name>
    <dbReference type="NCBI Taxonomy" id="748831"/>
    <lineage>
        <taxon>Bacteria</taxon>
        <taxon>Pseudomonadati</taxon>
        <taxon>Verrucomicrobiota</taxon>
        <taxon>Verrucomicrobiia</taxon>
        <taxon>Verrucomicrobiales</taxon>
        <taxon>Verrucomicrobiaceae</taxon>
    </lineage>
</organism>
<dbReference type="FunFam" id="3.30.950.10:FF:000001">
    <property type="entry name" value="Siroheme synthase"/>
    <property type="match status" value="1"/>
</dbReference>
<evidence type="ECO:0000256" key="8">
    <source>
        <dbReference type="ARBA" id="ARBA00025705"/>
    </source>
</evidence>
<evidence type="ECO:0000256" key="7">
    <source>
        <dbReference type="ARBA" id="ARBA00023244"/>
    </source>
</evidence>
<dbReference type="InterPro" id="IPR003043">
    <property type="entry name" value="Uropor_MeTrfase_CS"/>
</dbReference>
<dbReference type="InterPro" id="IPR000878">
    <property type="entry name" value="4pyrrol_Mease"/>
</dbReference>
<evidence type="ECO:0000256" key="4">
    <source>
        <dbReference type="ARBA" id="ARBA00022603"/>
    </source>
</evidence>
<comment type="pathway">
    <text evidence="8">Porphyrin-containing compound metabolism; siroheme biosynthesis; precorrin-2 from uroporphyrinogen III: step 1/1.</text>
</comment>
<evidence type="ECO:0000256" key="9">
    <source>
        <dbReference type="ARBA" id="ARBA00060548"/>
    </source>
</evidence>
<keyword evidence="14" id="KW-1185">Reference proteome</keyword>
<dbReference type="FunFam" id="3.40.1010.10:FF:000001">
    <property type="entry name" value="Siroheme synthase"/>
    <property type="match status" value="1"/>
</dbReference>
<proteinExistence type="inferred from homology"/>
<feature type="domain" description="Tetrapyrrole methylase" evidence="11">
    <location>
        <begin position="14"/>
        <end position="224"/>
    </location>
</feature>
<evidence type="ECO:0000259" key="12">
    <source>
        <dbReference type="Pfam" id="PF02602"/>
    </source>
</evidence>
<dbReference type="CDD" id="cd06578">
    <property type="entry name" value="HemD"/>
    <property type="match status" value="1"/>
</dbReference>
<dbReference type="Pfam" id="PF00590">
    <property type="entry name" value="TP_methylase"/>
    <property type="match status" value="1"/>
</dbReference>
<dbReference type="InterPro" id="IPR003754">
    <property type="entry name" value="4pyrrol_synth_uPrphyn_synth"/>
</dbReference>
<gene>
    <name evidence="13" type="ORF">BGE01nite_47360</name>
</gene>
<dbReference type="GO" id="GO:0032259">
    <property type="term" value="P:methylation"/>
    <property type="evidence" value="ECO:0007669"/>
    <property type="project" value="UniProtKB-KW"/>
</dbReference>
<sequence>MASPSASLSKGICYLVGAGPGDPGLLTIKGKECIEVADVLVYDYLCNPEFLRYAKEGTEKIYVGKKAGDHALPQDQINGLIVKLAREGKVVTRLKGGDPVLFGRGAEEAAELAEAGVRFEIVPGITSAIAAPAYAGIPVTHRDHASQLTIFTGHEDPTKAETSLDYAKLAAADGTKVFLMGVERMEEITGEFLKHGVNPATPMALVRWGTHGKQQTLVATLGTMAARVKETGFKAPAVAVLGDVVTEREKINWFESRPLFGKKIVVTRTRQQIGVVSRKLRDLGADVIELPTIRIEEPIDLLGFGELVQDCHSYEWIVFTSPNGVDAFFKIFDKIYNDARSIGGVRIACIGPGTAEKVRARHLAVDLMPEKDYVAEGLVKAFGEYQNMEHVSVLWVKAEETRDVITKELMKMGAIVDEAIAYRTVPEKDDNLEALARLKNEGADMITFTSASTVDHFMDLGVALPEGCKVASIGPVTSEAIKKHGLKVDIAAETHTIPGLVAAIEKYWK</sequence>
<keyword evidence="5 10" id="KW-0808">Transferase</keyword>
<keyword evidence="3" id="KW-0169">Cobalamin biosynthesis</keyword>
<dbReference type="GO" id="GO:0004851">
    <property type="term" value="F:uroporphyrin-III C-methyltransferase activity"/>
    <property type="evidence" value="ECO:0007669"/>
    <property type="project" value="UniProtKB-EC"/>
</dbReference>
<keyword evidence="6" id="KW-0949">S-adenosyl-L-methionine</keyword>
<evidence type="ECO:0000256" key="2">
    <source>
        <dbReference type="ARBA" id="ARBA00012162"/>
    </source>
</evidence>
<dbReference type="Pfam" id="PF02602">
    <property type="entry name" value="HEM4"/>
    <property type="match status" value="1"/>
</dbReference>
<evidence type="ECO:0000256" key="5">
    <source>
        <dbReference type="ARBA" id="ARBA00022679"/>
    </source>
</evidence>
<reference evidence="13 14" key="1">
    <citation type="submission" date="2019-07" db="EMBL/GenBank/DDBJ databases">
        <title>Whole genome shotgun sequence of Brevifollis gellanilyticus NBRC 108608.</title>
        <authorList>
            <person name="Hosoyama A."/>
            <person name="Uohara A."/>
            <person name="Ohji S."/>
            <person name="Ichikawa N."/>
        </authorList>
    </citation>
    <scope>NUCLEOTIDE SEQUENCE [LARGE SCALE GENOMIC DNA]</scope>
    <source>
        <strain evidence="13 14">NBRC 108608</strain>
    </source>
</reference>
<dbReference type="OrthoDB" id="9815856at2"/>
<evidence type="ECO:0000313" key="13">
    <source>
        <dbReference type="EMBL" id="GEP45445.1"/>
    </source>
</evidence>
<dbReference type="SUPFAM" id="SSF53790">
    <property type="entry name" value="Tetrapyrrole methylase"/>
    <property type="match status" value="1"/>
</dbReference>
<name>A0A512MFC7_9BACT</name>
<dbReference type="PROSITE" id="PS00839">
    <property type="entry name" value="SUMT_1"/>
    <property type="match status" value="1"/>
</dbReference>
<dbReference type="RefSeq" id="WP_146854352.1">
    <property type="nucleotide sequence ID" value="NZ_BKAG01000049.1"/>
</dbReference>
<dbReference type="PANTHER" id="PTHR45790">
    <property type="entry name" value="SIROHEME SYNTHASE-RELATED"/>
    <property type="match status" value="1"/>
</dbReference>
<dbReference type="EC" id="2.1.1.107" evidence="2"/>
<dbReference type="Proteomes" id="UP000321577">
    <property type="component" value="Unassembled WGS sequence"/>
</dbReference>
<dbReference type="InterPro" id="IPR050161">
    <property type="entry name" value="Siro_Cobalamin_biosynth"/>
</dbReference>
<dbReference type="InterPro" id="IPR006366">
    <property type="entry name" value="CobA/CysG_C"/>
</dbReference>
<comment type="similarity">
    <text evidence="1 10">Belongs to the precorrin methyltransferase family.</text>
</comment>
<accession>A0A512MFC7</accession>
<dbReference type="SUPFAM" id="SSF69618">
    <property type="entry name" value="HemD-like"/>
    <property type="match status" value="1"/>
</dbReference>
<dbReference type="Gene3D" id="3.40.1010.10">
    <property type="entry name" value="Cobalt-precorrin-4 Transmethylase, Domain 1"/>
    <property type="match status" value="1"/>
</dbReference>
<dbReference type="InterPro" id="IPR036108">
    <property type="entry name" value="4pyrrol_syn_uPrphyn_synt_sf"/>
</dbReference>
<dbReference type="NCBIfam" id="NF004790">
    <property type="entry name" value="PRK06136.1"/>
    <property type="match status" value="1"/>
</dbReference>
<dbReference type="CDD" id="cd11642">
    <property type="entry name" value="SUMT"/>
    <property type="match status" value="1"/>
</dbReference>
<dbReference type="AlphaFoldDB" id="A0A512MFC7"/>
<evidence type="ECO:0000256" key="3">
    <source>
        <dbReference type="ARBA" id="ARBA00022573"/>
    </source>
</evidence>
<keyword evidence="7" id="KW-0627">Porphyrin biosynthesis</keyword>
<dbReference type="NCBIfam" id="TIGR01469">
    <property type="entry name" value="cobA_cysG_Cterm"/>
    <property type="match status" value="1"/>
</dbReference>
<evidence type="ECO:0000256" key="1">
    <source>
        <dbReference type="ARBA" id="ARBA00005879"/>
    </source>
</evidence>
<dbReference type="InterPro" id="IPR014777">
    <property type="entry name" value="4pyrrole_Mease_sub1"/>
</dbReference>
<comment type="caution">
    <text evidence="13">The sequence shown here is derived from an EMBL/GenBank/DDBJ whole genome shotgun (WGS) entry which is preliminary data.</text>
</comment>
<evidence type="ECO:0000313" key="14">
    <source>
        <dbReference type="Proteomes" id="UP000321577"/>
    </source>
</evidence>
<dbReference type="GO" id="GO:0009236">
    <property type="term" value="P:cobalamin biosynthetic process"/>
    <property type="evidence" value="ECO:0007669"/>
    <property type="project" value="UniProtKB-KW"/>
</dbReference>
<comment type="pathway">
    <text evidence="9">Cofactor biosynthesis; adenosylcobalamin biosynthesis; precorrin-2 from uroporphyrinogen III: step 1/1.</text>
</comment>
<evidence type="ECO:0000256" key="10">
    <source>
        <dbReference type="RuleBase" id="RU003960"/>
    </source>
</evidence>
<dbReference type="GO" id="GO:0019354">
    <property type="term" value="P:siroheme biosynthetic process"/>
    <property type="evidence" value="ECO:0007669"/>
    <property type="project" value="InterPro"/>
</dbReference>